<dbReference type="AlphaFoldDB" id="A0A821XR55"/>
<accession>A0A821XR55</accession>
<protein>
    <submittedName>
        <fullName evidence="1">Uncharacterized protein</fullName>
    </submittedName>
</protein>
<gene>
    <name evidence="1" type="ORF">PMACD_LOCUS15154</name>
</gene>
<proteinExistence type="predicted"/>
<dbReference type="Proteomes" id="UP000663880">
    <property type="component" value="Unassembled WGS sequence"/>
</dbReference>
<sequence length="68" mass="8087">MDKKQQLLNHESYLLKEIEHYEKRIKEALENEKSKATYIESDSSDLEYELKINNESSLLDLKLEKKTA</sequence>
<dbReference type="EMBL" id="CAJOBZ010000070">
    <property type="protein sequence ID" value="CAF4945742.1"/>
    <property type="molecule type" value="Genomic_DNA"/>
</dbReference>
<keyword evidence="2" id="KW-1185">Reference proteome</keyword>
<organism evidence="1 2">
    <name type="scientific">Pieris macdunnoughi</name>
    <dbReference type="NCBI Taxonomy" id="345717"/>
    <lineage>
        <taxon>Eukaryota</taxon>
        <taxon>Metazoa</taxon>
        <taxon>Ecdysozoa</taxon>
        <taxon>Arthropoda</taxon>
        <taxon>Hexapoda</taxon>
        <taxon>Insecta</taxon>
        <taxon>Pterygota</taxon>
        <taxon>Neoptera</taxon>
        <taxon>Endopterygota</taxon>
        <taxon>Lepidoptera</taxon>
        <taxon>Glossata</taxon>
        <taxon>Ditrysia</taxon>
        <taxon>Papilionoidea</taxon>
        <taxon>Pieridae</taxon>
        <taxon>Pierinae</taxon>
        <taxon>Pieris</taxon>
    </lineage>
</organism>
<evidence type="ECO:0000313" key="2">
    <source>
        <dbReference type="Proteomes" id="UP000663880"/>
    </source>
</evidence>
<name>A0A821XR55_9NEOP</name>
<reference evidence="1" key="1">
    <citation type="submission" date="2021-02" db="EMBL/GenBank/DDBJ databases">
        <authorList>
            <person name="Steward A R."/>
        </authorList>
    </citation>
    <scope>NUCLEOTIDE SEQUENCE</scope>
</reference>
<comment type="caution">
    <text evidence="1">The sequence shown here is derived from an EMBL/GenBank/DDBJ whole genome shotgun (WGS) entry which is preliminary data.</text>
</comment>
<evidence type="ECO:0000313" key="1">
    <source>
        <dbReference type="EMBL" id="CAF4945742.1"/>
    </source>
</evidence>